<proteinExistence type="predicted"/>
<reference evidence="1 2" key="1">
    <citation type="journal article" date="2013" name="Curr. Biol.">
        <title>The Genome of the Foraminiferan Reticulomyxa filosa.</title>
        <authorList>
            <person name="Glockner G."/>
            <person name="Hulsmann N."/>
            <person name="Schleicher M."/>
            <person name="Noegel A.A."/>
            <person name="Eichinger L."/>
            <person name="Gallinger C."/>
            <person name="Pawlowski J."/>
            <person name="Sierra R."/>
            <person name="Euteneuer U."/>
            <person name="Pillet L."/>
            <person name="Moustafa A."/>
            <person name="Platzer M."/>
            <person name="Groth M."/>
            <person name="Szafranski K."/>
            <person name="Schliwa M."/>
        </authorList>
    </citation>
    <scope>NUCLEOTIDE SEQUENCE [LARGE SCALE GENOMIC DNA]</scope>
</reference>
<evidence type="ECO:0000313" key="1">
    <source>
        <dbReference type="EMBL" id="ETO34483.1"/>
    </source>
</evidence>
<dbReference type="EMBL" id="ASPP01002522">
    <property type="protein sequence ID" value="ETO34483.1"/>
    <property type="molecule type" value="Genomic_DNA"/>
</dbReference>
<protein>
    <submittedName>
        <fullName evidence="1">Uncharacterized protein</fullName>
    </submittedName>
</protein>
<dbReference type="Proteomes" id="UP000023152">
    <property type="component" value="Unassembled WGS sequence"/>
</dbReference>
<organism evidence="1 2">
    <name type="scientific">Reticulomyxa filosa</name>
    <dbReference type="NCBI Taxonomy" id="46433"/>
    <lineage>
        <taxon>Eukaryota</taxon>
        <taxon>Sar</taxon>
        <taxon>Rhizaria</taxon>
        <taxon>Retaria</taxon>
        <taxon>Foraminifera</taxon>
        <taxon>Monothalamids</taxon>
        <taxon>Reticulomyxidae</taxon>
        <taxon>Reticulomyxa</taxon>
    </lineage>
</organism>
<name>X6P8P4_RETFI</name>
<comment type="caution">
    <text evidence="1">The sequence shown here is derived from an EMBL/GenBank/DDBJ whole genome shotgun (WGS) entry which is preliminary data.</text>
</comment>
<keyword evidence="2" id="KW-1185">Reference proteome</keyword>
<accession>X6P8P4</accession>
<evidence type="ECO:0000313" key="2">
    <source>
        <dbReference type="Proteomes" id="UP000023152"/>
    </source>
</evidence>
<gene>
    <name evidence="1" type="ORF">RFI_02610</name>
</gene>
<dbReference type="AlphaFoldDB" id="X6P8P4"/>
<sequence length="166" mass="19525">MIYSDLEILAIKRISAFIGSILRLKREQCKKAKNQFLIFQVVLQSSITPIKSKGLKYATSVIKFIGLRNKNALSRKVLSHTFSENFRTLFVHFAVNVNEKLIQPTHNFNDAKNGQMEQKENKDSKQRIVRQTRCDIYRKTFDFEQKKKSEESVTNHEVNRYILLRE</sequence>